<dbReference type="Gene3D" id="3.90.550.10">
    <property type="entry name" value="Spore Coat Polysaccharide Biosynthesis Protein SpsA, Chain A"/>
    <property type="match status" value="1"/>
</dbReference>
<gene>
    <name evidence="3" type="ORF">POCULU_LOCUS4540</name>
</gene>
<evidence type="ECO:0000313" key="3">
    <source>
        <dbReference type="EMBL" id="CAG8541107.1"/>
    </source>
</evidence>
<dbReference type="EMBL" id="CAJVPJ010000597">
    <property type="protein sequence ID" value="CAG8541107.1"/>
    <property type="molecule type" value="Genomic_DNA"/>
</dbReference>
<dbReference type="SUPFAM" id="SSF53448">
    <property type="entry name" value="Nucleotide-diphospho-sugar transferases"/>
    <property type="match status" value="1"/>
</dbReference>
<reference evidence="3" key="1">
    <citation type="submission" date="2021-06" db="EMBL/GenBank/DDBJ databases">
        <authorList>
            <person name="Kallberg Y."/>
            <person name="Tangrot J."/>
            <person name="Rosling A."/>
        </authorList>
    </citation>
    <scope>NUCLEOTIDE SEQUENCE</scope>
    <source>
        <strain evidence="3">IA702</strain>
    </source>
</reference>
<dbReference type="Proteomes" id="UP000789572">
    <property type="component" value="Unassembled WGS sequence"/>
</dbReference>
<organism evidence="3 4">
    <name type="scientific">Paraglomus occultum</name>
    <dbReference type="NCBI Taxonomy" id="144539"/>
    <lineage>
        <taxon>Eukaryota</taxon>
        <taxon>Fungi</taxon>
        <taxon>Fungi incertae sedis</taxon>
        <taxon>Mucoromycota</taxon>
        <taxon>Glomeromycotina</taxon>
        <taxon>Glomeromycetes</taxon>
        <taxon>Paraglomerales</taxon>
        <taxon>Paraglomeraceae</taxon>
        <taxon>Paraglomus</taxon>
    </lineage>
</organism>
<dbReference type="Pfam" id="PF03452">
    <property type="entry name" value="Anp1"/>
    <property type="match status" value="1"/>
</dbReference>
<keyword evidence="2" id="KW-1133">Transmembrane helix</keyword>
<keyword evidence="2" id="KW-0472">Membrane</keyword>
<sequence>MPSRLAKIIIALTFITGLTVVFYIISDTFHTYRGRKIAHIHNCPLNATQDTLFLHSFDPIATPTKPPTDKANVLILTPLKDASAKLPQYFKKLMQLTFPKDRISLVYLVTDSTDNTVDLLMKEVSSLLNNGTYRKISVFEKNFQYFLQHGSRHKFSQQVQRRQILAKSRNHLLFTALTDEDWVLWLDVDIITYPNTLLEDMISFDKDVLSANVFAREKHTNTEYVYDRNNFIETKESMKFLTTLDEDKILVEGYPEITTHRNYLGDLRDIEKDLVEIDGVGGSCLLVRADVHREGGIFPTIPIAHQIETEGFAKLVKKMGKGVYGLPNYVVYHDKT</sequence>
<dbReference type="InterPro" id="IPR052086">
    <property type="entry name" value="Mannan_Polymerase_Subunit"/>
</dbReference>
<dbReference type="AlphaFoldDB" id="A0A9N9ASJ3"/>
<feature type="transmembrane region" description="Helical" evidence="2">
    <location>
        <begin position="6"/>
        <end position="26"/>
    </location>
</feature>
<accession>A0A9N9ASJ3</accession>
<comment type="caution">
    <text evidence="3">The sequence shown here is derived from an EMBL/GenBank/DDBJ whole genome shotgun (WGS) entry which is preliminary data.</text>
</comment>
<keyword evidence="4" id="KW-1185">Reference proteome</keyword>
<dbReference type="Gene3D" id="1.20.890.10">
    <property type="entry name" value="cAMP-dependent protein kinase regulatory subunit, dimerization-anchoring domain"/>
    <property type="match status" value="1"/>
</dbReference>
<dbReference type="PANTHER" id="PTHR43083">
    <property type="entry name" value="MANNAN POLYMERASE II"/>
    <property type="match status" value="1"/>
</dbReference>
<dbReference type="InterPro" id="IPR029044">
    <property type="entry name" value="Nucleotide-diphossugar_trans"/>
</dbReference>
<evidence type="ECO:0000256" key="1">
    <source>
        <dbReference type="ARBA" id="ARBA00037964"/>
    </source>
</evidence>
<dbReference type="PANTHER" id="PTHR43083:SF6">
    <property type="entry name" value="MANNAN POLYMERASE COMPLEXES SUBUNIT MNN9"/>
    <property type="match status" value="1"/>
</dbReference>
<keyword evidence="2" id="KW-0812">Transmembrane</keyword>
<protein>
    <submittedName>
        <fullName evidence="3">1676_t:CDS:1</fullName>
    </submittedName>
</protein>
<dbReference type="CDD" id="cd00761">
    <property type="entry name" value="Glyco_tranf_GTA_type"/>
    <property type="match status" value="1"/>
</dbReference>
<comment type="similarity">
    <text evidence="1">Belongs to the ANP1/MMN9/VAN1 family.</text>
</comment>
<evidence type="ECO:0000256" key="2">
    <source>
        <dbReference type="SAM" id="Phobius"/>
    </source>
</evidence>
<name>A0A9N9ASJ3_9GLOM</name>
<proteinExistence type="inferred from homology"/>
<evidence type="ECO:0000313" key="4">
    <source>
        <dbReference type="Proteomes" id="UP000789572"/>
    </source>
</evidence>
<dbReference type="OrthoDB" id="2405412at2759"/>